<feature type="region of interest" description="Disordered" evidence="11">
    <location>
        <begin position="86"/>
        <end position="137"/>
    </location>
</feature>
<evidence type="ECO:0000256" key="4">
    <source>
        <dbReference type="ARBA" id="ARBA00022562"/>
    </source>
</evidence>
<dbReference type="GO" id="GO:0019029">
    <property type="term" value="C:helical viral capsid"/>
    <property type="evidence" value="ECO:0007669"/>
    <property type="project" value="UniProtKB-KW"/>
</dbReference>
<evidence type="ECO:0000313" key="12">
    <source>
        <dbReference type="EMBL" id="DAZ91104.1"/>
    </source>
</evidence>
<organism evidence="12">
    <name type="scientific">Newt influenza virus</name>
    <dbReference type="NCBI Taxonomy" id="2982031"/>
    <lineage>
        <taxon>Viruses</taxon>
        <taxon>Riboviria</taxon>
        <taxon>Orthornavirae</taxon>
        <taxon>Negarnaviricota</taxon>
        <taxon>Polyploviricotina</taxon>
        <taxon>Insthoviricetes</taxon>
        <taxon>Articulavirales</taxon>
        <taxon>Orthomyxoviridae</taxon>
    </lineage>
</organism>
<feature type="region of interest" description="Disordered" evidence="11">
    <location>
        <begin position="181"/>
        <end position="200"/>
    </location>
</feature>
<keyword evidence="3" id="KW-0167">Capsid protein</keyword>
<keyword evidence="6" id="KW-0946">Virion</keyword>
<dbReference type="SUPFAM" id="SSF161003">
    <property type="entry name" value="flu NP-like"/>
    <property type="match status" value="1"/>
</dbReference>
<feature type="compositionally biased region" description="Polar residues" evidence="11">
    <location>
        <begin position="118"/>
        <end position="136"/>
    </location>
</feature>
<evidence type="ECO:0000256" key="3">
    <source>
        <dbReference type="ARBA" id="ARBA00022561"/>
    </source>
</evidence>
<protein>
    <submittedName>
        <fullName evidence="12">Nucleoprotein</fullName>
    </submittedName>
</protein>
<keyword evidence="5" id="KW-0945">Host-virus interaction</keyword>
<name>A0A9N7AAY0_9ORTO</name>
<keyword evidence="10" id="KW-1160">Virus entry into host cell</keyword>
<dbReference type="GO" id="GO:1990904">
    <property type="term" value="C:ribonucleoprotein complex"/>
    <property type="evidence" value="ECO:0007669"/>
    <property type="project" value="UniProtKB-KW"/>
</dbReference>
<evidence type="ECO:0000256" key="11">
    <source>
        <dbReference type="SAM" id="MobiDB-lite"/>
    </source>
</evidence>
<proteinExistence type="predicted"/>
<dbReference type="GO" id="GO:0019013">
    <property type="term" value="C:viral nucleocapsid"/>
    <property type="evidence" value="ECO:0007669"/>
    <property type="project" value="UniProtKB-KW"/>
</dbReference>
<dbReference type="GO" id="GO:0043657">
    <property type="term" value="C:host cell"/>
    <property type="evidence" value="ECO:0007669"/>
    <property type="project" value="GOC"/>
</dbReference>
<reference evidence="12" key="2">
    <citation type="submission" date="2022-08" db="EMBL/GenBank/DDBJ databases">
        <authorList>
            <person name="Harding E.F."/>
            <person name="Russo A.G."/>
            <person name="Yan G.J.H."/>
            <person name="Mercer L.K."/>
            <person name="White P.A."/>
        </authorList>
    </citation>
    <scope>NUCLEOTIDE SEQUENCE</scope>
</reference>
<reference evidence="12" key="1">
    <citation type="journal article" date="2022" name="ISME Commun">
        <title>Revealing the uncharacterised diversity of amphibian and reptile viruses.</title>
        <authorList>
            <person name="Harding E.F."/>
            <person name="Russo A.G."/>
            <person name="Yan G.J.H."/>
            <person name="Mercer L.K."/>
            <person name="White P.A."/>
        </authorList>
    </citation>
    <scope>NUCLEOTIDE SEQUENCE</scope>
</reference>
<dbReference type="GO" id="GO:0005198">
    <property type="term" value="F:structural molecule activity"/>
    <property type="evidence" value="ECO:0007669"/>
    <property type="project" value="InterPro"/>
</dbReference>
<dbReference type="EMBL" id="BK062318">
    <property type="protein sequence ID" value="DAZ91104.1"/>
    <property type="molecule type" value="Viral_cRNA"/>
</dbReference>
<dbReference type="Pfam" id="PF00506">
    <property type="entry name" value="Flu_NP"/>
    <property type="match status" value="1"/>
</dbReference>
<keyword evidence="7" id="KW-0694">RNA-binding</keyword>
<evidence type="ECO:0000256" key="9">
    <source>
        <dbReference type="ARBA" id="ARBA00023274"/>
    </source>
</evidence>
<evidence type="ECO:0000256" key="1">
    <source>
        <dbReference type="ARBA" id="ARBA00022497"/>
    </source>
</evidence>
<evidence type="ECO:0000256" key="2">
    <source>
        <dbReference type="ARBA" id="ARBA00022524"/>
    </source>
</evidence>
<evidence type="ECO:0000256" key="7">
    <source>
        <dbReference type="ARBA" id="ARBA00022884"/>
    </source>
</evidence>
<sequence>MATPTESDFISAITEFSAKQATIILEFQTNPSQAKYEEFGLLLNSFGALRDIARLKKSSVAQRMQRMVTQGNEEYSRMYEALSGAGLHTFPDDPSNVEMDGGGSKRPGTPKGKRQGKTPRTSETTETPNEGEQKSTGALEMIKGLGALWKKMCGYFDLNSPNDQNNIENAMSITRAILHSTDDRKNEYNQQQAGNKKEGKDPKMVGLTIFKTKANAVEAIRLVVEKTKIKEMVMATFPKPGDYHNALIHLEMTKSQAGSAFYTSTRCLKKLNLDPKYRALTKGYDLPRKTGATGLQSMNVGPLGSRIIGLVEGLPDRDNTESKPKKLALIRMLKALEDKMSNGAQRQVAKEASSIAKGKLTRGTKSEIISRVQMIAQSCCTFPPNIRNKVYLPMCFYAQIGSSQSQYNMMGYEAQHLLAKANALFILKEGENKEDKEILYSLSFLGAAYEDKRVLEAIWGRKLKLRSSMIVQGNSYTEKDREARKGFTLTSLDNRPQNWASLTSKGGGGETTNTGAQAFNSPCFGVGRDVVIDKESLLSGMSGQTDGDAVEELRKEMMAALNGKTKKISFQGLGVHDFGDREGSTHHLISPEARPSFFHGSGDIGE</sequence>
<keyword evidence="4" id="KW-1048">Host nucleus</keyword>
<keyword evidence="9" id="KW-0687">Ribonucleoprotein</keyword>
<dbReference type="GO" id="GO:0003723">
    <property type="term" value="F:RNA binding"/>
    <property type="evidence" value="ECO:0007669"/>
    <property type="project" value="UniProtKB-KW"/>
</dbReference>
<evidence type="ECO:0000256" key="5">
    <source>
        <dbReference type="ARBA" id="ARBA00022581"/>
    </source>
</evidence>
<evidence type="ECO:0000256" key="8">
    <source>
        <dbReference type="ARBA" id="ARBA00023086"/>
    </source>
</evidence>
<keyword evidence="8 12" id="KW-0543">Viral nucleoprotein</keyword>
<keyword evidence="2" id="KW-1163">Viral penetration into host nucleus</keyword>
<keyword evidence="1" id="KW-1139">Helical capsid protein</keyword>
<evidence type="ECO:0000256" key="6">
    <source>
        <dbReference type="ARBA" id="ARBA00022844"/>
    </source>
</evidence>
<dbReference type="InterPro" id="IPR002141">
    <property type="entry name" value="Flu_NP"/>
</dbReference>
<dbReference type="GO" id="GO:0046718">
    <property type="term" value="P:symbiont entry into host cell"/>
    <property type="evidence" value="ECO:0007669"/>
    <property type="project" value="UniProtKB-KW"/>
</dbReference>
<evidence type="ECO:0000256" key="10">
    <source>
        <dbReference type="ARBA" id="ARBA00023296"/>
    </source>
</evidence>
<dbReference type="GO" id="GO:0075732">
    <property type="term" value="P:viral penetration into host nucleus"/>
    <property type="evidence" value="ECO:0007669"/>
    <property type="project" value="UniProtKB-KW"/>
</dbReference>
<feature type="region of interest" description="Disordered" evidence="11">
    <location>
        <begin position="582"/>
        <end position="606"/>
    </location>
</feature>
<accession>A0A9N7AAY0</accession>